<accession>A0ABT1H3S5</accession>
<gene>
    <name evidence="2" type="ORF">LX12_001605</name>
</gene>
<proteinExistence type="predicted"/>
<evidence type="ECO:0000313" key="2">
    <source>
        <dbReference type="EMBL" id="MCP2160418.1"/>
    </source>
</evidence>
<protein>
    <submittedName>
        <fullName evidence="2">Uncharacterized protein</fullName>
    </submittedName>
</protein>
<feature type="compositionally biased region" description="Basic and acidic residues" evidence="1">
    <location>
        <begin position="52"/>
        <end position="69"/>
    </location>
</feature>
<comment type="caution">
    <text evidence="2">The sequence shown here is derived from an EMBL/GenBank/DDBJ whole genome shotgun (WGS) entry which is preliminary data.</text>
</comment>
<dbReference type="EMBL" id="JAMTCG010000003">
    <property type="protein sequence ID" value="MCP2160418.1"/>
    <property type="molecule type" value="Genomic_DNA"/>
</dbReference>
<dbReference type="Proteomes" id="UP001205740">
    <property type="component" value="Unassembled WGS sequence"/>
</dbReference>
<sequence>MVGSRSRGTGDDVDEAGVNPADQIEAIVARAVTTLRSVEQRHRATRDAAAGDWRDPVVDDIDDRDREDAAEADGPVLGPTEIAALSDAAGA</sequence>
<feature type="region of interest" description="Disordered" evidence="1">
    <location>
        <begin position="38"/>
        <end position="91"/>
    </location>
</feature>
<evidence type="ECO:0000313" key="3">
    <source>
        <dbReference type="Proteomes" id="UP001205740"/>
    </source>
</evidence>
<reference evidence="2 3" key="1">
    <citation type="submission" date="2022-06" db="EMBL/GenBank/DDBJ databases">
        <title>Genomic Encyclopedia of Archaeal and Bacterial Type Strains, Phase II (KMG-II): from individual species to whole genera.</title>
        <authorList>
            <person name="Goeker M."/>
        </authorList>
    </citation>
    <scope>NUCLEOTIDE SEQUENCE [LARGE SCALE GENOMIC DNA]</scope>
    <source>
        <strain evidence="2 3">DSM 45037</strain>
    </source>
</reference>
<name>A0ABT1H3S5_9NOCA</name>
<keyword evidence="3" id="KW-1185">Reference proteome</keyword>
<evidence type="ECO:0000256" key="1">
    <source>
        <dbReference type="SAM" id="MobiDB-lite"/>
    </source>
</evidence>
<organism evidence="2 3">
    <name type="scientific">Williamsia serinedens</name>
    <dbReference type="NCBI Taxonomy" id="391736"/>
    <lineage>
        <taxon>Bacteria</taxon>
        <taxon>Bacillati</taxon>
        <taxon>Actinomycetota</taxon>
        <taxon>Actinomycetes</taxon>
        <taxon>Mycobacteriales</taxon>
        <taxon>Nocardiaceae</taxon>
        <taxon>Williamsia</taxon>
    </lineage>
</organism>